<feature type="signal peptide" evidence="2">
    <location>
        <begin position="1"/>
        <end position="18"/>
    </location>
</feature>
<dbReference type="InterPro" id="IPR013783">
    <property type="entry name" value="Ig-like_fold"/>
</dbReference>
<keyword evidence="1 2" id="KW-0732">Signal</keyword>
<dbReference type="Pfam" id="PF18911">
    <property type="entry name" value="PKD_4"/>
    <property type="match status" value="1"/>
</dbReference>
<keyword evidence="5" id="KW-1185">Reference proteome</keyword>
<proteinExistence type="predicted"/>
<gene>
    <name evidence="4" type="ORF">HZF10_16260</name>
</gene>
<dbReference type="Pfam" id="PF18962">
    <property type="entry name" value="Por_Secre_tail"/>
    <property type="match status" value="1"/>
</dbReference>
<evidence type="ECO:0000256" key="1">
    <source>
        <dbReference type="ARBA" id="ARBA00022729"/>
    </source>
</evidence>
<dbReference type="NCBIfam" id="TIGR04183">
    <property type="entry name" value="Por_Secre_tail"/>
    <property type="match status" value="1"/>
</dbReference>
<dbReference type="RefSeq" id="WP_176007287.1">
    <property type="nucleotide sequence ID" value="NZ_JABWMI010000020.1"/>
</dbReference>
<organism evidence="4 5">
    <name type="scientific">Flavobacterium agri</name>
    <dbReference type="NCBI Taxonomy" id="2743471"/>
    <lineage>
        <taxon>Bacteria</taxon>
        <taxon>Pseudomonadati</taxon>
        <taxon>Bacteroidota</taxon>
        <taxon>Flavobacteriia</taxon>
        <taxon>Flavobacteriales</taxon>
        <taxon>Flavobacteriaceae</taxon>
        <taxon>Flavobacterium</taxon>
    </lineage>
</organism>
<dbReference type="InterPro" id="IPR035986">
    <property type="entry name" value="PKD_dom_sf"/>
</dbReference>
<dbReference type="Gene3D" id="2.60.40.10">
    <property type="entry name" value="Immunoglobulins"/>
    <property type="match status" value="1"/>
</dbReference>
<dbReference type="SUPFAM" id="SSF49299">
    <property type="entry name" value="PKD domain"/>
    <property type="match status" value="1"/>
</dbReference>
<dbReference type="CDD" id="cd00146">
    <property type="entry name" value="PKD"/>
    <property type="match status" value="1"/>
</dbReference>
<dbReference type="EMBL" id="JACBJI010000008">
    <property type="protein sequence ID" value="NYA72486.1"/>
    <property type="molecule type" value="Genomic_DNA"/>
</dbReference>
<comment type="caution">
    <text evidence="4">The sequence shown here is derived from an EMBL/GenBank/DDBJ whole genome shotgun (WGS) entry which is preliminary data.</text>
</comment>
<evidence type="ECO:0000259" key="3">
    <source>
        <dbReference type="PROSITE" id="PS50093"/>
    </source>
</evidence>
<dbReference type="PROSITE" id="PS50093">
    <property type="entry name" value="PKD"/>
    <property type="match status" value="1"/>
</dbReference>
<dbReference type="Proteomes" id="UP000535020">
    <property type="component" value="Unassembled WGS sequence"/>
</dbReference>
<protein>
    <submittedName>
        <fullName evidence="4">T9SS type A sorting domain-containing protein</fullName>
    </submittedName>
</protein>
<accession>A0A7Y8Y4U8</accession>
<dbReference type="InterPro" id="IPR022409">
    <property type="entry name" value="PKD/Chitinase_dom"/>
</dbReference>
<dbReference type="InterPro" id="IPR000601">
    <property type="entry name" value="PKD_dom"/>
</dbReference>
<dbReference type="Gene3D" id="2.40.360.20">
    <property type="match status" value="1"/>
</dbReference>
<feature type="chain" id="PRO_5030594804" evidence="2">
    <location>
        <begin position="19"/>
        <end position="519"/>
    </location>
</feature>
<evidence type="ECO:0000313" key="4">
    <source>
        <dbReference type="EMBL" id="NYA72486.1"/>
    </source>
</evidence>
<reference evidence="4 5" key="1">
    <citation type="submission" date="2020-07" db="EMBL/GenBank/DDBJ databases">
        <authorList>
            <person name="Sun Q."/>
        </authorList>
    </citation>
    <scope>NUCLEOTIDE SEQUENCE [LARGE SCALE GENOMIC DNA]</scope>
    <source>
        <strain evidence="4 5">MAH-1</strain>
    </source>
</reference>
<dbReference type="SMART" id="SM00089">
    <property type="entry name" value="PKD"/>
    <property type="match status" value="1"/>
</dbReference>
<evidence type="ECO:0000313" key="5">
    <source>
        <dbReference type="Proteomes" id="UP000535020"/>
    </source>
</evidence>
<sequence length="519" mass="56684">MNKTTFWIAILASGALSAQITYEASDFNEAGDQYTVTKASNFIGVNFGATGANHNWNYGSLTADSQTEFAWQNPNNAGYKLSWCLSHFYLFTCNSQFNNNFTHASLLSEGFELEDYGVSNIVEHARANSSGFANRMRGFTATVQGIPLPVTVDYDDPDEIYVFPMNYNDNTVNTGHMSFDLASVGMDFQYELETTRTNTVQGWGSLTTPMGTFPEVLKLKSKLEKTETMTFMGIAIPIPTTTVSYQWFAKDYGIPVLQADGFEVFNLFIPTSVSYLDEPMCLTPTAMFAYLPTADYNPETQSATVTFSNLSANCDSVLWDFGGGNTSTDLNPAFDYDCPGDYSVTLTASNSVCSPIQTATFTLPVTITDSQNALTTEVTFESNTLTAVRDLAGTTYQWVDCDNANTPVDGATSQSFTPVSDGNYACIMITNGCEGMSACTSVTLLGVNHNERSEVRLYPNPTSGKLQLSVALDIQKVTIYNTLGMAVGDKLDLSDQASGVYFVEITATEGKFIRKIVKQ</sequence>
<dbReference type="AlphaFoldDB" id="A0A7Y8Y4U8"/>
<dbReference type="InterPro" id="IPR026444">
    <property type="entry name" value="Secre_tail"/>
</dbReference>
<feature type="domain" description="PKD" evidence="3">
    <location>
        <begin position="319"/>
        <end position="352"/>
    </location>
</feature>
<evidence type="ECO:0000256" key="2">
    <source>
        <dbReference type="SAM" id="SignalP"/>
    </source>
</evidence>
<name>A0A7Y8Y4U8_9FLAO</name>